<name>A0A3P8H7Z3_9TREM</name>
<dbReference type="Proteomes" id="UP000272942">
    <property type="component" value="Unassembled WGS sequence"/>
</dbReference>
<proteinExistence type="predicted"/>
<dbReference type="EMBL" id="UZAN01048924">
    <property type="protein sequence ID" value="VDP86910.1"/>
    <property type="molecule type" value="Genomic_DNA"/>
</dbReference>
<dbReference type="OrthoDB" id="417175at2759"/>
<evidence type="ECO:0000313" key="2">
    <source>
        <dbReference type="Proteomes" id="UP000272942"/>
    </source>
</evidence>
<sequence>MFPKAAISDYLEISDHPVDNFARELTALEDLDNFVNSIWRVVEQCQTSQIAHNLFLARGRTSGLLRAILWPRRSVYTAKSLSPLDSVAMTNGDSYNIAVAELAGMFVVAGDEVAEQLVQHGGLFKALKHERLSSDVINHLIASLSRDKMQ</sequence>
<organism evidence="1 2">
    <name type="scientific">Echinostoma caproni</name>
    <dbReference type="NCBI Taxonomy" id="27848"/>
    <lineage>
        <taxon>Eukaryota</taxon>
        <taxon>Metazoa</taxon>
        <taxon>Spiralia</taxon>
        <taxon>Lophotrochozoa</taxon>
        <taxon>Platyhelminthes</taxon>
        <taxon>Trematoda</taxon>
        <taxon>Digenea</taxon>
        <taxon>Plagiorchiida</taxon>
        <taxon>Echinostomata</taxon>
        <taxon>Echinostomatoidea</taxon>
        <taxon>Echinostomatidae</taxon>
        <taxon>Echinostoma</taxon>
    </lineage>
</organism>
<keyword evidence="2" id="KW-1185">Reference proteome</keyword>
<evidence type="ECO:0000313" key="1">
    <source>
        <dbReference type="EMBL" id="VDP86910.1"/>
    </source>
</evidence>
<gene>
    <name evidence="1" type="ORF">ECPE_LOCUS10345</name>
</gene>
<protein>
    <submittedName>
        <fullName evidence="1">Uncharacterized protein</fullName>
    </submittedName>
</protein>
<dbReference type="AlphaFoldDB" id="A0A3P8H7Z3"/>
<accession>A0A3P8H7Z3</accession>
<reference evidence="1 2" key="1">
    <citation type="submission" date="2018-11" db="EMBL/GenBank/DDBJ databases">
        <authorList>
            <consortium name="Pathogen Informatics"/>
        </authorList>
    </citation>
    <scope>NUCLEOTIDE SEQUENCE [LARGE SCALE GENOMIC DNA]</scope>
    <source>
        <strain evidence="1 2">Egypt</strain>
    </source>
</reference>